<gene>
    <name evidence="2" type="ORF">RCOM_0401550</name>
</gene>
<dbReference type="InterPro" id="IPR001810">
    <property type="entry name" value="F-box_dom"/>
</dbReference>
<dbReference type="SMART" id="SM00256">
    <property type="entry name" value="FBOX"/>
    <property type="match status" value="1"/>
</dbReference>
<keyword evidence="2" id="KW-0436">Ligase</keyword>
<accession>B9T3A0</accession>
<reference evidence="3" key="1">
    <citation type="journal article" date="2010" name="Nat. Biotechnol.">
        <title>Draft genome sequence of the oilseed species Ricinus communis.</title>
        <authorList>
            <person name="Chan A.P."/>
            <person name="Crabtree J."/>
            <person name="Zhao Q."/>
            <person name="Lorenzi H."/>
            <person name="Orvis J."/>
            <person name="Puiu D."/>
            <person name="Melake-Berhan A."/>
            <person name="Jones K.M."/>
            <person name="Redman J."/>
            <person name="Chen G."/>
            <person name="Cahoon E.B."/>
            <person name="Gedil M."/>
            <person name="Stanke M."/>
            <person name="Haas B.J."/>
            <person name="Wortman J.R."/>
            <person name="Fraser-Liggett C.M."/>
            <person name="Ravel J."/>
            <person name="Rabinowicz P.D."/>
        </authorList>
    </citation>
    <scope>NUCLEOTIDE SEQUENCE [LARGE SCALE GENOMIC DNA]</scope>
    <source>
        <strain evidence="3">cv. Hale</strain>
    </source>
</reference>
<dbReference type="InterPro" id="IPR015915">
    <property type="entry name" value="Kelch-typ_b-propeller"/>
</dbReference>
<dbReference type="InterPro" id="IPR017451">
    <property type="entry name" value="F-box-assoc_interact_dom"/>
</dbReference>
<proteinExistence type="predicted"/>
<keyword evidence="3" id="KW-1185">Reference proteome</keyword>
<dbReference type="CDD" id="cd22157">
    <property type="entry name" value="F-box_AtFBW1-like"/>
    <property type="match status" value="1"/>
</dbReference>
<evidence type="ECO:0000259" key="1">
    <source>
        <dbReference type="PROSITE" id="PS50181"/>
    </source>
</evidence>
<dbReference type="STRING" id="3988.B9T3A0"/>
<dbReference type="PANTHER" id="PTHR31672">
    <property type="entry name" value="BNACNNG10540D PROTEIN"/>
    <property type="match status" value="1"/>
</dbReference>
<dbReference type="EMBL" id="EQ974408">
    <property type="protein sequence ID" value="EEF29668.1"/>
    <property type="molecule type" value="Genomic_DNA"/>
</dbReference>
<dbReference type="PANTHER" id="PTHR31672:SF13">
    <property type="entry name" value="F-BOX PROTEIN CPR30-LIKE"/>
    <property type="match status" value="1"/>
</dbReference>
<dbReference type="Pfam" id="PF00646">
    <property type="entry name" value="F-box"/>
    <property type="match status" value="1"/>
</dbReference>
<dbReference type="InterPro" id="IPR050796">
    <property type="entry name" value="SCF_F-box_component"/>
</dbReference>
<dbReference type="InterPro" id="IPR036047">
    <property type="entry name" value="F-box-like_dom_sf"/>
</dbReference>
<dbReference type="NCBIfam" id="TIGR01640">
    <property type="entry name" value="F_box_assoc_1"/>
    <property type="match status" value="1"/>
</dbReference>
<dbReference type="Gene3D" id="1.20.1280.50">
    <property type="match status" value="1"/>
</dbReference>
<protein>
    <submittedName>
        <fullName evidence="2">Ubiquitin-protein ligase, putative</fullName>
    </submittedName>
</protein>
<dbReference type="InterPro" id="IPR006527">
    <property type="entry name" value="F-box-assoc_dom_typ1"/>
</dbReference>
<dbReference type="Proteomes" id="UP000008311">
    <property type="component" value="Unassembled WGS sequence"/>
</dbReference>
<feature type="domain" description="F-box" evidence="1">
    <location>
        <begin position="1"/>
        <end position="45"/>
    </location>
</feature>
<dbReference type="SUPFAM" id="SSF117281">
    <property type="entry name" value="Kelch motif"/>
    <property type="match status" value="1"/>
</dbReference>
<name>B9T3A0_RICCO</name>
<dbReference type="GO" id="GO:0016874">
    <property type="term" value="F:ligase activity"/>
    <property type="evidence" value="ECO:0007669"/>
    <property type="project" value="UniProtKB-KW"/>
</dbReference>
<dbReference type="AlphaFoldDB" id="B9T3A0"/>
<sequence>MSNLPLEMIAEILCRLTAKKLLCCRCVSKRWRTLIDSPTFIYLHLNHSIESPCNLSIILKSSELYSLSFDLLDNIQPLDHPLMCYNHGVKILGSCNGLLCICNIVDDIALWNPSIRAHRVVPYLPVELKRYFGMCSCRVSVFGFGYDLSNDDYKLVRIAQFGGVDRKSFESEVKVFSLRKNSWRRIADMPYCVLYPGENGIYANGALHWLVSQDPDSTVADTIVALDLGVEDYHVVPKPEFVDMNCNMGVGVLQGCLSLLAYARSERVDVWVMEEYMVKESWSKLFSVARLEVIGILRSLKPLAYSKSGNEVLIEHDNVNLFWYDLKRKEVVNVWIQGVPITFEAEICVGSLVPLNANRLRRRPKHEHKETKNRKKRDDFLSEGFKLVL</sequence>
<organism evidence="2 3">
    <name type="scientific">Ricinus communis</name>
    <name type="common">Castor bean</name>
    <dbReference type="NCBI Taxonomy" id="3988"/>
    <lineage>
        <taxon>Eukaryota</taxon>
        <taxon>Viridiplantae</taxon>
        <taxon>Streptophyta</taxon>
        <taxon>Embryophyta</taxon>
        <taxon>Tracheophyta</taxon>
        <taxon>Spermatophyta</taxon>
        <taxon>Magnoliopsida</taxon>
        <taxon>eudicotyledons</taxon>
        <taxon>Gunneridae</taxon>
        <taxon>Pentapetalae</taxon>
        <taxon>rosids</taxon>
        <taxon>fabids</taxon>
        <taxon>Malpighiales</taxon>
        <taxon>Euphorbiaceae</taxon>
        <taxon>Acalyphoideae</taxon>
        <taxon>Acalypheae</taxon>
        <taxon>Ricinus</taxon>
    </lineage>
</organism>
<evidence type="ECO:0000313" key="3">
    <source>
        <dbReference type="Proteomes" id="UP000008311"/>
    </source>
</evidence>
<dbReference type="SUPFAM" id="SSF81383">
    <property type="entry name" value="F-box domain"/>
    <property type="match status" value="1"/>
</dbReference>
<evidence type="ECO:0000313" key="2">
    <source>
        <dbReference type="EMBL" id="EEF29668.1"/>
    </source>
</evidence>
<dbReference type="Pfam" id="PF07734">
    <property type="entry name" value="FBA_1"/>
    <property type="match status" value="1"/>
</dbReference>
<dbReference type="eggNOG" id="ENOG502QVMN">
    <property type="taxonomic scope" value="Eukaryota"/>
</dbReference>
<dbReference type="PROSITE" id="PS50181">
    <property type="entry name" value="FBOX"/>
    <property type="match status" value="1"/>
</dbReference>
<dbReference type="InParanoid" id="B9T3A0"/>